<evidence type="ECO:0000313" key="3">
    <source>
        <dbReference type="Proteomes" id="UP000269998"/>
    </source>
</evidence>
<feature type="region of interest" description="Disordered" evidence="1">
    <location>
        <begin position="22"/>
        <end position="47"/>
    </location>
</feature>
<reference evidence="3" key="1">
    <citation type="submission" date="2018-02" db="EMBL/GenBank/DDBJ databases">
        <authorList>
            <person name="Seth-Smith MB H."/>
            <person name="Seth-Smith H."/>
        </authorList>
    </citation>
    <scope>NUCLEOTIDE SEQUENCE [LARGE SCALE GENOMIC DNA]</scope>
</reference>
<dbReference type="KEGG" id="mbai:MB901379_01062"/>
<gene>
    <name evidence="2" type="ORF">MB901379_01062</name>
</gene>
<dbReference type="AlphaFoldDB" id="A0A3S4DRP7"/>
<accession>A0A3S4DRP7</accession>
<evidence type="ECO:0000313" key="2">
    <source>
        <dbReference type="EMBL" id="VDM87518.1"/>
    </source>
</evidence>
<sequence length="101" mass="10520">MDEIQRIAPVAKAVAVGAGCVPGDDSLGSASPRHGQAGRRRSSPRSARQIDVAGFSVFWDRCVSLACRPPARGPKRMRSSNDRGAAGGAADRSFAVEIPMG</sequence>
<organism evidence="2 3">
    <name type="scientific">Mycobacterium basiliense</name>
    <dbReference type="NCBI Taxonomy" id="2094119"/>
    <lineage>
        <taxon>Bacteria</taxon>
        <taxon>Bacillati</taxon>
        <taxon>Actinomycetota</taxon>
        <taxon>Actinomycetes</taxon>
        <taxon>Mycobacteriales</taxon>
        <taxon>Mycobacteriaceae</taxon>
        <taxon>Mycobacterium</taxon>
    </lineage>
</organism>
<keyword evidence="3" id="KW-1185">Reference proteome</keyword>
<feature type="region of interest" description="Disordered" evidence="1">
    <location>
        <begin position="69"/>
        <end position="101"/>
    </location>
</feature>
<proteinExistence type="predicted"/>
<name>A0A3S4DRP7_9MYCO</name>
<protein>
    <submittedName>
        <fullName evidence="2">Uncharacterized protein</fullName>
    </submittedName>
</protein>
<evidence type="ECO:0000256" key="1">
    <source>
        <dbReference type="SAM" id="MobiDB-lite"/>
    </source>
</evidence>
<dbReference type="Proteomes" id="UP000269998">
    <property type="component" value="Chromosome"/>
</dbReference>
<dbReference type="EMBL" id="LR130759">
    <property type="protein sequence ID" value="VDM87518.1"/>
    <property type="molecule type" value="Genomic_DNA"/>
</dbReference>